<dbReference type="PROSITE" id="PS51471">
    <property type="entry name" value="FE2OG_OXY"/>
    <property type="match status" value="1"/>
</dbReference>
<dbReference type="PANTHER" id="PTHR47990">
    <property type="entry name" value="2-OXOGLUTARATE (2OG) AND FE(II)-DEPENDENT OXYGENASE SUPERFAMILY PROTEIN-RELATED"/>
    <property type="match status" value="1"/>
</dbReference>
<organism evidence="3">
    <name type="scientific">Hormiphora californensis</name>
    <name type="common">Sea gooseberry</name>
    <dbReference type="NCBI Taxonomy" id="1403702"/>
    <lineage>
        <taxon>Eukaryota</taxon>
        <taxon>Metazoa</taxon>
        <taxon>Ctenophora</taxon>
        <taxon>Tentaculata</taxon>
        <taxon>Cydippida</taxon>
        <taxon>Pleurobrachiidae</taxon>
        <taxon>Hormiphora</taxon>
    </lineage>
</organism>
<comment type="similarity">
    <text evidence="1">Belongs to the iron/ascorbate-dependent oxidoreductase family.</text>
</comment>
<evidence type="ECO:0000256" key="1">
    <source>
        <dbReference type="RuleBase" id="RU003682"/>
    </source>
</evidence>
<keyword evidence="1" id="KW-0560">Oxidoreductase</keyword>
<dbReference type="InterPro" id="IPR005123">
    <property type="entry name" value="Oxoglu/Fe-dep_dioxygenase_dom"/>
</dbReference>
<dbReference type="InterPro" id="IPR026992">
    <property type="entry name" value="DIOX_N"/>
</dbReference>
<dbReference type="Gene3D" id="2.60.120.330">
    <property type="entry name" value="B-lactam Antibiotic, Isopenicillin N Synthase, Chain"/>
    <property type="match status" value="1"/>
</dbReference>
<dbReference type="SUPFAM" id="SSF51197">
    <property type="entry name" value="Clavaminate synthase-like"/>
    <property type="match status" value="1"/>
</dbReference>
<keyword evidence="1" id="KW-0479">Metal-binding</keyword>
<dbReference type="EMBL" id="KM233810">
    <property type="protein sequence ID" value="AIW06460.1"/>
    <property type="molecule type" value="mRNA"/>
</dbReference>
<keyword evidence="1" id="KW-0408">Iron</keyword>
<dbReference type="PRINTS" id="PR00682">
    <property type="entry name" value="IPNSYNTHASE"/>
</dbReference>
<name>A0A0A0S1U0_HORCA</name>
<evidence type="ECO:0000259" key="2">
    <source>
        <dbReference type="PROSITE" id="PS51471"/>
    </source>
</evidence>
<accession>A0A0A0S1U0</accession>
<protein>
    <submittedName>
        <fullName evidence="3">Putative isopenicillin-n-synthase</fullName>
    </submittedName>
</protein>
<dbReference type="AlphaFoldDB" id="A0A0A0S1U0"/>
<evidence type="ECO:0000313" key="3">
    <source>
        <dbReference type="EMBL" id="AIW06460.1"/>
    </source>
</evidence>
<dbReference type="GO" id="GO:0046872">
    <property type="term" value="F:metal ion binding"/>
    <property type="evidence" value="ECO:0007669"/>
    <property type="project" value="UniProtKB-KW"/>
</dbReference>
<sequence>MELTKALLPTSVTLLAALLLSQTSFFTHRIPSLFKPSNPLHDAAVISYAELTENAPATQQRLLSSMSEYGLFFINQVPSYNASQELATLRSFFALPLDTKMELAVRKYRPGQRNVYRGYGPLVSATATQYKEMFNIGPHETDYKPSSVDSDGSLEQFRAIGRERNVWPGSGDDAFDRHFRDVFSRGFATRRMLAQAVVRCIGEGLGHPELEERFTEHEFSTLGLRRYPARGGAAGRLTELEHEDSTVTILSTFQNPGLEALYGADYWDVPPSGEGFVVNIGTLIADITDGRVKAVRHRVRQIEKERFSIPFFFNPSFDADIGTSLTGRRTRAGERHRIFGEWMREYLPGVEPGLLGKTP</sequence>
<dbReference type="Pfam" id="PF14226">
    <property type="entry name" value="DIOX_N"/>
    <property type="match status" value="1"/>
</dbReference>
<dbReference type="InterPro" id="IPR044861">
    <property type="entry name" value="IPNS-like_FE2OG_OXY"/>
</dbReference>
<feature type="domain" description="Fe2OG dioxygenase" evidence="2">
    <location>
        <begin position="218"/>
        <end position="315"/>
    </location>
</feature>
<dbReference type="GO" id="GO:0016491">
    <property type="term" value="F:oxidoreductase activity"/>
    <property type="evidence" value="ECO:0007669"/>
    <property type="project" value="UniProtKB-KW"/>
</dbReference>
<reference evidence="3" key="1">
    <citation type="journal article" date="2015" name="PLoS ONE">
        <title>Occurrence of Isopenicillin-N-Synthase Homologs in Bioluminescent Ctenophores and Implications for Coelenterazine Biosynthesis.</title>
        <authorList>
            <person name="Francis W.R."/>
            <person name="Shaner N.C."/>
            <person name="Christianson L.M."/>
            <person name="Powers M.L."/>
            <person name="Haddock S.H."/>
        </authorList>
    </citation>
    <scope>NUCLEOTIDE SEQUENCE</scope>
</reference>
<dbReference type="InterPro" id="IPR027443">
    <property type="entry name" value="IPNS-like_sf"/>
</dbReference>
<dbReference type="Pfam" id="PF03171">
    <property type="entry name" value="2OG-FeII_Oxy"/>
    <property type="match status" value="1"/>
</dbReference>
<proteinExistence type="evidence at transcript level"/>
<dbReference type="InterPro" id="IPR050231">
    <property type="entry name" value="Iron_ascorbate_oxido_reductase"/>
</dbReference>